<name>A0A9P7KHU5_9AGAR</name>
<feature type="region of interest" description="Disordered" evidence="1">
    <location>
        <begin position="1"/>
        <end position="44"/>
    </location>
</feature>
<feature type="region of interest" description="Disordered" evidence="1">
    <location>
        <begin position="391"/>
        <end position="413"/>
    </location>
</feature>
<feature type="compositionally biased region" description="Acidic residues" evidence="1">
    <location>
        <begin position="13"/>
        <end position="29"/>
    </location>
</feature>
<protein>
    <submittedName>
        <fullName evidence="2">Uncharacterized protein</fullName>
    </submittedName>
</protein>
<evidence type="ECO:0000313" key="2">
    <source>
        <dbReference type="EMBL" id="KAG5650938.1"/>
    </source>
</evidence>
<evidence type="ECO:0000313" key="3">
    <source>
        <dbReference type="Proteomes" id="UP000717328"/>
    </source>
</evidence>
<proteinExistence type="predicted"/>
<feature type="region of interest" description="Disordered" evidence="1">
    <location>
        <begin position="62"/>
        <end position="109"/>
    </location>
</feature>
<dbReference type="AlphaFoldDB" id="A0A9P7KHU5"/>
<dbReference type="Proteomes" id="UP000717328">
    <property type="component" value="Unassembled WGS sequence"/>
</dbReference>
<accession>A0A9P7KHU5</accession>
<feature type="region of interest" description="Disordered" evidence="1">
    <location>
        <begin position="153"/>
        <end position="176"/>
    </location>
</feature>
<dbReference type="EMBL" id="JABCKI010000330">
    <property type="protein sequence ID" value="KAG5650938.1"/>
    <property type="molecule type" value="Genomic_DNA"/>
</dbReference>
<feature type="compositionally biased region" description="Basic and acidic residues" evidence="1">
    <location>
        <begin position="403"/>
        <end position="413"/>
    </location>
</feature>
<dbReference type="OrthoDB" id="3270840at2759"/>
<comment type="caution">
    <text evidence="2">The sequence shown here is derived from an EMBL/GenBank/DDBJ whole genome shotgun (WGS) entry which is preliminary data.</text>
</comment>
<feature type="compositionally biased region" description="Low complexity" evidence="1">
    <location>
        <begin position="156"/>
        <end position="175"/>
    </location>
</feature>
<organism evidence="2 3">
    <name type="scientific">Sphagnurus paluster</name>
    <dbReference type="NCBI Taxonomy" id="117069"/>
    <lineage>
        <taxon>Eukaryota</taxon>
        <taxon>Fungi</taxon>
        <taxon>Dikarya</taxon>
        <taxon>Basidiomycota</taxon>
        <taxon>Agaricomycotina</taxon>
        <taxon>Agaricomycetes</taxon>
        <taxon>Agaricomycetidae</taxon>
        <taxon>Agaricales</taxon>
        <taxon>Tricholomatineae</taxon>
        <taxon>Lyophyllaceae</taxon>
        <taxon>Sphagnurus</taxon>
    </lineage>
</organism>
<keyword evidence="3" id="KW-1185">Reference proteome</keyword>
<sequence>MPIARQRPYSPPSDDDRDDDDDQNDDSDQENVAPRPIDADDAIVLSDLVRTGEASRLRRRGAMRIEHQPHPVPAVVLVSPPPAWDDSDSDEQQQTQGAPVPAPPPMRRRVRGARRPVIEDEQLDYVYTLFCGGGDSADAGDYTSTPFTPSILPVYPTTKHTPPRRTTTNTTTSSSGCGALLHIAAAPRFSPHSRTWTARTRAPPGTALVPLDASYFATPTTVREQRSACGCVREGVGCALCGTPLGVRVRTCAGAGHQRGHAKHRDGLARPDGMAYWRSGHAGDEPCTYTYTFFADAVTSSPAYVFPTPAPTPRRHPYPETTEDSLPSAFPVYPTAYYPYAYPLRYPLPQHAVSPTTPTHAARPRHTTVLDRLITASPTPLSDEDRAGAGVVFDADGVPGSPEKTEMVLGPER</sequence>
<gene>
    <name evidence="2" type="ORF">H0H81_010475</name>
</gene>
<reference evidence="2" key="1">
    <citation type="submission" date="2021-02" db="EMBL/GenBank/DDBJ databases">
        <authorList>
            <person name="Nieuwenhuis M."/>
            <person name="Van De Peppel L.J.J."/>
        </authorList>
    </citation>
    <scope>NUCLEOTIDE SEQUENCE</scope>
    <source>
        <strain evidence="2">D49</strain>
    </source>
</reference>
<reference evidence="2" key="2">
    <citation type="submission" date="2021-10" db="EMBL/GenBank/DDBJ databases">
        <title>Phylogenomics reveals ancestral predisposition of the termite-cultivated fungus Termitomyces towards a domesticated lifestyle.</title>
        <authorList>
            <person name="Auxier B."/>
            <person name="Grum-Grzhimaylo A."/>
            <person name="Cardenas M.E."/>
            <person name="Lodge J.D."/>
            <person name="Laessoe T."/>
            <person name="Pedersen O."/>
            <person name="Smith M.E."/>
            <person name="Kuyper T.W."/>
            <person name="Franco-Molano E.A."/>
            <person name="Baroni T.J."/>
            <person name="Aanen D.K."/>
        </authorList>
    </citation>
    <scope>NUCLEOTIDE SEQUENCE</scope>
    <source>
        <strain evidence="2">D49</strain>
    </source>
</reference>
<evidence type="ECO:0000256" key="1">
    <source>
        <dbReference type="SAM" id="MobiDB-lite"/>
    </source>
</evidence>